<gene>
    <name evidence="2" type="ORF">OUZ56_005148</name>
</gene>
<comment type="caution">
    <text evidence="2">The sequence shown here is derived from an EMBL/GenBank/DDBJ whole genome shotgun (WGS) entry which is preliminary data.</text>
</comment>
<evidence type="ECO:0000313" key="2">
    <source>
        <dbReference type="EMBL" id="KAK4003381.1"/>
    </source>
</evidence>
<evidence type="ECO:0000313" key="3">
    <source>
        <dbReference type="Proteomes" id="UP001234178"/>
    </source>
</evidence>
<keyword evidence="3" id="KW-1185">Reference proteome</keyword>
<accession>A0ABQ9YRZ1</accession>
<name>A0ABQ9YRZ1_9CRUS</name>
<dbReference type="Proteomes" id="UP001234178">
    <property type="component" value="Unassembled WGS sequence"/>
</dbReference>
<feature type="region of interest" description="Disordered" evidence="1">
    <location>
        <begin position="28"/>
        <end position="49"/>
    </location>
</feature>
<protein>
    <submittedName>
        <fullName evidence="2">Uncharacterized protein</fullName>
    </submittedName>
</protein>
<sequence>MAEYGRAKRKKRRVGHYGISNGIEASRFSLMSKESTKRKRDEQDSTSPAIARQTWPFLLEYLESDGVDVTTENTHVELRVRDVNP</sequence>
<organism evidence="2 3">
    <name type="scientific">Daphnia magna</name>
    <dbReference type="NCBI Taxonomy" id="35525"/>
    <lineage>
        <taxon>Eukaryota</taxon>
        <taxon>Metazoa</taxon>
        <taxon>Ecdysozoa</taxon>
        <taxon>Arthropoda</taxon>
        <taxon>Crustacea</taxon>
        <taxon>Branchiopoda</taxon>
        <taxon>Diplostraca</taxon>
        <taxon>Cladocera</taxon>
        <taxon>Anomopoda</taxon>
        <taxon>Daphniidae</taxon>
        <taxon>Daphnia</taxon>
    </lineage>
</organism>
<evidence type="ECO:0000256" key="1">
    <source>
        <dbReference type="SAM" id="MobiDB-lite"/>
    </source>
</evidence>
<dbReference type="EMBL" id="JAOYFB010000001">
    <property type="protein sequence ID" value="KAK4003381.1"/>
    <property type="molecule type" value="Genomic_DNA"/>
</dbReference>
<proteinExistence type="predicted"/>
<reference evidence="2 3" key="1">
    <citation type="journal article" date="2023" name="Nucleic Acids Res.">
        <title>The hologenome of Daphnia magna reveals possible DNA methylation and microbiome-mediated evolution of the host genome.</title>
        <authorList>
            <person name="Chaturvedi A."/>
            <person name="Li X."/>
            <person name="Dhandapani V."/>
            <person name="Marshall H."/>
            <person name="Kissane S."/>
            <person name="Cuenca-Cambronero M."/>
            <person name="Asole G."/>
            <person name="Calvet F."/>
            <person name="Ruiz-Romero M."/>
            <person name="Marangio P."/>
            <person name="Guigo R."/>
            <person name="Rago D."/>
            <person name="Mirbahai L."/>
            <person name="Eastwood N."/>
            <person name="Colbourne J.K."/>
            <person name="Zhou J."/>
            <person name="Mallon E."/>
            <person name="Orsini L."/>
        </authorList>
    </citation>
    <scope>NUCLEOTIDE SEQUENCE [LARGE SCALE GENOMIC DNA]</scope>
    <source>
        <strain evidence="2">LRV0_1</strain>
    </source>
</reference>